<keyword evidence="1" id="KW-0808">Transferase</keyword>
<dbReference type="InterPro" id="IPR027417">
    <property type="entry name" value="P-loop_NTPase"/>
</dbReference>
<dbReference type="GO" id="GO:0008146">
    <property type="term" value="F:sulfotransferase activity"/>
    <property type="evidence" value="ECO:0007669"/>
    <property type="project" value="InterPro"/>
</dbReference>
<keyword evidence="2" id="KW-1185">Reference proteome</keyword>
<dbReference type="OrthoDB" id="554104at2"/>
<accession>A0A497XIC0</accession>
<gene>
    <name evidence="1" type="ORF">DFR35_0158</name>
</gene>
<dbReference type="GO" id="GO:0016020">
    <property type="term" value="C:membrane"/>
    <property type="evidence" value="ECO:0007669"/>
    <property type="project" value="InterPro"/>
</dbReference>
<name>A0A497XIC0_9PROT</name>
<proteinExistence type="predicted"/>
<dbReference type="RefSeq" id="WP_121239589.1">
    <property type="nucleotide sequence ID" value="NZ_BHVV01000001.1"/>
</dbReference>
<dbReference type="InterPro" id="IPR005331">
    <property type="entry name" value="Sulfotransferase"/>
</dbReference>
<organism evidence="1 2">
    <name type="scientific">Sulfurisoma sediminicola</name>
    <dbReference type="NCBI Taxonomy" id="1381557"/>
    <lineage>
        <taxon>Bacteria</taxon>
        <taxon>Pseudomonadati</taxon>
        <taxon>Pseudomonadota</taxon>
        <taxon>Betaproteobacteria</taxon>
        <taxon>Nitrosomonadales</taxon>
        <taxon>Sterolibacteriaceae</taxon>
        <taxon>Sulfurisoma</taxon>
    </lineage>
</organism>
<evidence type="ECO:0000313" key="1">
    <source>
        <dbReference type="EMBL" id="RLJ67611.1"/>
    </source>
</evidence>
<protein>
    <submittedName>
        <fullName evidence="1">Sulfotransferase family protein</fullName>
    </submittedName>
</protein>
<sequence length="383" mass="42967">MILFSTLKVAYLEVPKVASTSLSKWLYRVMFGHDFEPVVDHRGNLVYIHDHLRSGRCPGVEERPAAEVRKLPPDWFVFCVVREPVRRFLSAYSNRVLFYKELDEGHREGKLAKAAGLKPRPDIGYLVDHIESYVATAPSVGHHIRPMVSFIGDEPTAVARVVDVSHLNALFEELRRHLQASGVARDLIERPLGREQTGGAKLGLEVLEPESLGRLLRYYDRDYAVLPNYYTPEAIIEAWRQARATAGKKNEAIDTAMSSQKAMRRRQEITAREFPVLRIYLDQANVASAGPGLADLGGVIVLDAGVQPRDYRLVVQDKTGEHVVEWHLPSPKIGEALSDHPHAAHARFRARGIDFANSPGKLLLRGENGQTPLARWDLVIETT</sequence>
<dbReference type="SUPFAM" id="SSF52540">
    <property type="entry name" value="P-loop containing nucleoside triphosphate hydrolases"/>
    <property type="match status" value="1"/>
</dbReference>
<dbReference type="AlphaFoldDB" id="A0A497XIC0"/>
<dbReference type="Pfam" id="PF03567">
    <property type="entry name" value="Sulfotransfer_2"/>
    <property type="match status" value="1"/>
</dbReference>
<comment type="caution">
    <text evidence="1">The sequence shown here is derived from an EMBL/GenBank/DDBJ whole genome shotgun (WGS) entry which is preliminary data.</text>
</comment>
<evidence type="ECO:0000313" key="2">
    <source>
        <dbReference type="Proteomes" id="UP000268908"/>
    </source>
</evidence>
<dbReference type="Gene3D" id="3.40.50.300">
    <property type="entry name" value="P-loop containing nucleotide triphosphate hydrolases"/>
    <property type="match status" value="1"/>
</dbReference>
<reference evidence="1 2" key="1">
    <citation type="submission" date="2018-10" db="EMBL/GenBank/DDBJ databases">
        <title>Genomic Encyclopedia of Type Strains, Phase IV (KMG-IV): sequencing the most valuable type-strain genomes for metagenomic binning, comparative biology and taxonomic classification.</title>
        <authorList>
            <person name="Goeker M."/>
        </authorList>
    </citation>
    <scope>NUCLEOTIDE SEQUENCE [LARGE SCALE GENOMIC DNA]</scope>
    <source>
        <strain evidence="1 2">DSM 26916</strain>
    </source>
</reference>
<dbReference type="Proteomes" id="UP000268908">
    <property type="component" value="Unassembled WGS sequence"/>
</dbReference>
<dbReference type="EMBL" id="RCCI01000004">
    <property type="protein sequence ID" value="RLJ67611.1"/>
    <property type="molecule type" value="Genomic_DNA"/>
</dbReference>